<comment type="caution">
    <text evidence="2">The sequence shown here is derived from an EMBL/GenBank/DDBJ whole genome shotgun (WGS) entry which is preliminary data.</text>
</comment>
<proteinExistence type="predicted"/>
<feature type="transmembrane region" description="Helical" evidence="1">
    <location>
        <begin position="82"/>
        <end position="102"/>
    </location>
</feature>
<evidence type="ECO:0000256" key="1">
    <source>
        <dbReference type="SAM" id="Phobius"/>
    </source>
</evidence>
<organism evidence="2 3">
    <name type="scientific">Photobacterium chitinilyticum</name>
    <dbReference type="NCBI Taxonomy" id="2485123"/>
    <lineage>
        <taxon>Bacteria</taxon>
        <taxon>Pseudomonadati</taxon>
        <taxon>Pseudomonadota</taxon>
        <taxon>Gammaproteobacteria</taxon>
        <taxon>Vibrionales</taxon>
        <taxon>Vibrionaceae</taxon>
        <taxon>Photobacterium</taxon>
    </lineage>
</organism>
<evidence type="ECO:0000313" key="2">
    <source>
        <dbReference type="EMBL" id="RWX55937.1"/>
    </source>
</evidence>
<feature type="transmembrane region" description="Helical" evidence="1">
    <location>
        <begin position="53"/>
        <end position="75"/>
    </location>
</feature>
<dbReference type="OrthoDB" id="5877666at2"/>
<dbReference type="EMBL" id="RJLM01000002">
    <property type="protein sequence ID" value="RWX55937.1"/>
    <property type="molecule type" value="Genomic_DNA"/>
</dbReference>
<dbReference type="Proteomes" id="UP000287563">
    <property type="component" value="Unassembled WGS sequence"/>
</dbReference>
<dbReference type="RefSeq" id="WP_128783027.1">
    <property type="nucleotide sequence ID" value="NZ_JAKJSG010000078.1"/>
</dbReference>
<gene>
    <name evidence="2" type="ORF">EDI28_06445</name>
</gene>
<feature type="transmembrane region" description="Helical" evidence="1">
    <location>
        <begin position="12"/>
        <end position="33"/>
    </location>
</feature>
<dbReference type="AlphaFoldDB" id="A0A3S3QQA9"/>
<accession>A0A3S3QQA9</accession>
<name>A0A3S3QQA9_9GAMM</name>
<feature type="transmembrane region" description="Helical" evidence="1">
    <location>
        <begin position="130"/>
        <end position="149"/>
    </location>
</feature>
<evidence type="ECO:0000313" key="3">
    <source>
        <dbReference type="Proteomes" id="UP000287563"/>
    </source>
</evidence>
<keyword evidence="1" id="KW-0812">Transmembrane</keyword>
<keyword evidence="1" id="KW-0472">Membrane</keyword>
<reference evidence="2 3" key="1">
    <citation type="submission" date="2018-11" db="EMBL/GenBank/DDBJ databases">
        <title>Photobacterium sp. BEI247 sp. nov., a marine bacterium isolated from Yongle Blue Hole in the South China Sea.</title>
        <authorList>
            <person name="Wang X."/>
        </authorList>
    </citation>
    <scope>NUCLEOTIDE SEQUENCE [LARGE SCALE GENOMIC DNA]</scope>
    <source>
        <strain evidence="3">BEI247</strain>
    </source>
</reference>
<keyword evidence="1" id="KW-1133">Transmembrane helix</keyword>
<keyword evidence="3" id="KW-1185">Reference proteome</keyword>
<sequence length="155" mass="17335">MKNKHIWSDLLFQLGMIFYVGGILSHIVIGAVLGNEPEAMYYMAVYKEKSAYILILPGLVMKVIATVVHSFDYLIKPAWLKLNYLCMAFLTVNAVVFLVPMMPEVTQLARENLILGVISPAYKDTVTTEMWIGISNVIPLITMVVLSTIGPKINK</sequence>
<protein>
    <submittedName>
        <fullName evidence="2">Enoyl-CoA hydratase</fullName>
    </submittedName>
</protein>